<feature type="region of interest" description="Disordered" evidence="1">
    <location>
        <begin position="1"/>
        <end position="40"/>
    </location>
</feature>
<dbReference type="AlphaFoldDB" id="A0AAC8Q4T0"/>
<feature type="compositionally biased region" description="Basic and acidic residues" evidence="1">
    <location>
        <begin position="141"/>
        <end position="154"/>
    </location>
</feature>
<evidence type="ECO:0000313" key="3">
    <source>
        <dbReference type="EMBL" id="REG32726.1"/>
    </source>
</evidence>
<name>A0AAC8Q4T0_9BACT</name>
<evidence type="ECO:0000313" key="5">
    <source>
        <dbReference type="Proteomes" id="UP000256345"/>
    </source>
</evidence>
<proteinExistence type="predicted"/>
<dbReference type="Proteomes" id="UP000035579">
    <property type="component" value="Chromosome"/>
</dbReference>
<sequence>MPAKPTRSARQKTSKRPATAAARKPGPRAATPLEFDPFTPGSEHPEWVKKNFPSYVEHQHENLVRSERVLEHQGSTLTITTIYEVRLEGRLLTLHMMVDEEGRLWSHLCPYLTFATATELVLHLLERMPHLFEPAQPAPRGGHDHAAHEHGGGR</sequence>
<organism evidence="2 4">
    <name type="scientific">Archangium gephyra</name>
    <dbReference type="NCBI Taxonomy" id="48"/>
    <lineage>
        <taxon>Bacteria</taxon>
        <taxon>Pseudomonadati</taxon>
        <taxon>Myxococcota</taxon>
        <taxon>Myxococcia</taxon>
        <taxon>Myxococcales</taxon>
        <taxon>Cystobacterineae</taxon>
        <taxon>Archangiaceae</taxon>
        <taxon>Archangium</taxon>
    </lineage>
</organism>
<dbReference type="KEGG" id="age:AA314_02205"/>
<reference evidence="2 4" key="1">
    <citation type="submission" date="2015-05" db="EMBL/GenBank/DDBJ databases">
        <title>Genome assembly of Archangium gephyra DSM 2261.</title>
        <authorList>
            <person name="Sharma G."/>
            <person name="Subramanian S."/>
        </authorList>
    </citation>
    <scope>NUCLEOTIDE SEQUENCE [LARGE SCALE GENOMIC DNA]</scope>
    <source>
        <strain evidence="2 4">DSM 2261</strain>
    </source>
</reference>
<accession>A0AAC8Q4T0</accession>
<dbReference type="EMBL" id="CP011509">
    <property type="protein sequence ID" value="AKJ00579.1"/>
    <property type="molecule type" value="Genomic_DNA"/>
</dbReference>
<dbReference type="RefSeq" id="WP_047855374.1">
    <property type="nucleotide sequence ID" value="NZ_CP011509.1"/>
</dbReference>
<reference evidence="3 5" key="2">
    <citation type="submission" date="2018-08" db="EMBL/GenBank/DDBJ databases">
        <title>Genomic Encyclopedia of Archaeal and Bacterial Type Strains, Phase II (KMG-II): from individual species to whole genera.</title>
        <authorList>
            <person name="Goeker M."/>
        </authorList>
    </citation>
    <scope>NUCLEOTIDE SEQUENCE [LARGE SCALE GENOMIC DNA]</scope>
    <source>
        <strain evidence="3 5">DSM 2261</strain>
    </source>
</reference>
<dbReference type="Proteomes" id="UP000256345">
    <property type="component" value="Unassembled WGS sequence"/>
</dbReference>
<evidence type="ECO:0000256" key="1">
    <source>
        <dbReference type="SAM" id="MobiDB-lite"/>
    </source>
</evidence>
<dbReference type="EMBL" id="QUMU01000004">
    <property type="protein sequence ID" value="REG32726.1"/>
    <property type="molecule type" value="Genomic_DNA"/>
</dbReference>
<evidence type="ECO:0000313" key="4">
    <source>
        <dbReference type="Proteomes" id="UP000035579"/>
    </source>
</evidence>
<keyword evidence="5" id="KW-1185">Reference proteome</keyword>
<feature type="region of interest" description="Disordered" evidence="1">
    <location>
        <begin position="133"/>
        <end position="154"/>
    </location>
</feature>
<gene>
    <name evidence="2" type="ORF">AA314_02205</name>
    <name evidence="3" type="ORF">ATI61_10413</name>
</gene>
<protein>
    <submittedName>
        <fullName evidence="2">Uncharacterized protein</fullName>
    </submittedName>
</protein>
<evidence type="ECO:0000313" key="2">
    <source>
        <dbReference type="EMBL" id="AKJ00579.1"/>
    </source>
</evidence>